<evidence type="ECO:0000313" key="2">
    <source>
        <dbReference type="EnsemblMetazoa" id="CJA40843.1"/>
    </source>
</evidence>
<evidence type="ECO:0000313" key="3">
    <source>
        <dbReference type="Proteomes" id="UP000005237"/>
    </source>
</evidence>
<dbReference type="AlphaFoldDB" id="A0A8R1ER24"/>
<reference evidence="2" key="2">
    <citation type="submission" date="2022-06" db="UniProtKB">
        <authorList>
            <consortium name="EnsemblMetazoa"/>
        </authorList>
    </citation>
    <scope>IDENTIFICATION</scope>
    <source>
        <strain evidence="2">DF5081</strain>
    </source>
</reference>
<feature type="transmembrane region" description="Helical" evidence="1">
    <location>
        <begin position="66"/>
        <end position="92"/>
    </location>
</feature>
<accession>A0A8R1ER24</accession>
<protein>
    <submittedName>
        <fullName evidence="2">Uncharacterized protein</fullName>
    </submittedName>
</protein>
<organism evidence="2 3">
    <name type="scientific">Caenorhabditis japonica</name>
    <dbReference type="NCBI Taxonomy" id="281687"/>
    <lineage>
        <taxon>Eukaryota</taxon>
        <taxon>Metazoa</taxon>
        <taxon>Ecdysozoa</taxon>
        <taxon>Nematoda</taxon>
        <taxon>Chromadorea</taxon>
        <taxon>Rhabditida</taxon>
        <taxon>Rhabditina</taxon>
        <taxon>Rhabditomorpha</taxon>
        <taxon>Rhabditoidea</taxon>
        <taxon>Rhabditidae</taxon>
        <taxon>Peloderinae</taxon>
        <taxon>Caenorhabditis</taxon>
    </lineage>
</organism>
<keyword evidence="1" id="KW-1133">Transmembrane helix</keyword>
<evidence type="ECO:0000256" key="1">
    <source>
        <dbReference type="SAM" id="Phobius"/>
    </source>
</evidence>
<proteinExistence type="predicted"/>
<dbReference type="EnsemblMetazoa" id="CJA40843.1">
    <property type="protein sequence ID" value="CJA40843.1"/>
    <property type="gene ID" value="WBGene00216691"/>
</dbReference>
<name>A0A8R1ER24_CAEJA</name>
<reference evidence="3" key="1">
    <citation type="submission" date="2010-08" db="EMBL/GenBank/DDBJ databases">
        <authorList>
            <consortium name="Caenorhabditis japonica Sequencing Consortium"/>
            <person name="Wilson R.K."/>
        </authorList>
    </citation>
    <scope>NUCLEOTIDE SEQUENCE [LARGE SCALE GENOMIC DNA]</scope>
    <source>
        <strain evidence="3">DF5081</strain>
    </source>
</reference>
<keyword evidence="1" id="KW-0812">Transmembrane</keyword>
<keyword evidence="3" id="KW-1185">Reference proteome</keyword>
<keyword evidence="1" id="KW-0472">Membrane</keyword>
<dbReference type="Proteomes" id="UP000005237">
    <property type="component" value="Unassembled WGS sequence"/>
</dbReference>
<sequence>MNREVATTAVAVAAARLCGLGVTETSPNEVVLNISSLDESSPYSLRLLAPEQGSKRRALKPHPPRLAMLCYAMRNLISCLALVISLFLLLFASSSSSSSFSSSYFFSSSVVWKI</sequence>